<dbReference type="SMART" id="SM01101">
    <property type="entry name" value="CRISPR_assoc"/>
    <property type="match status" value="1"/>
</dbReference>
<dbReference type="RefSeq" id="WP_042490179.1">
    <property type="nucleotide sequence ID" value="NZ_BBPI01000076.1"/>
</dbReference>
<evidence type="ECO:0000313" key="2">
    <source>
        <dbReference type="EMBL" id="GAM02310.1"/>
    </source>
</evidence>
<sequence length="255" mass="27419">MSLHLVRIGIAPCDLAIFAAERRLSDDDAGYALHAALAARFGDAAPRPFRYLPDHARGPHLLGYVGDPAALEEAAALPPTEGLLADLFGMPQSQAMPETWREGARYGFDVRVRPVVRFGKSVRAARADRPDAWQGRAGEIDAYVRACERVAAEGGDTRTVDRETVYTAWLARRLEGAATLDDATLRMFQRSRTRRSTHAAKGARTHSVEGPDAVMTGTLTVTDPQGFAKLLSGGVGRHAAFGFGMLLLSPPGRAG</sequence>
<dbReference type="EMBL" id="BBPI01000076">
    <property type="protein sequence ID" value="GAM02310.1"/>
    <property type="molecule type" value="Genomic_DNA"/>
</dbReference>
<feature type="region of interest" description="Disordered" evidence="1">
    <location>
        <begin position="191"/>
        <end position="210"/>
    </location>
</feature>
<keyword evidence="3" id="KW-1185">Reference proteome</keyword>
<organism evidence="2 3">
    <name type="scientific">Sphingomonas parapaucimobilis NBRC 15100</name>
    <dbReference type="NCBI Taxonomy" id="1219049"/>
    <lineage>
        <taxon>Bacteria</taxon>
        <taxon>Pseudomonadati</taxon>
        <taxon>Pseudomonadota</taxon>
        <taxon>Alphaproteobacteria</taxon>
        <taxon>Sphingomonadales</taxon>
        <taxon>Sphingomonadaceae</taxon>
        <taxon>Sphingomonas</taxon>
    </lineage>
</organism>
<dbReference type="Pfam" id="PF08798">
    <property type="entry name" value="CRISPR_assoc"/>
    <property type="match status" value="1"/>
</dbReference>
<dbReference type="SUPFAM" id="SSF117987">
    <property type="entry name" value="CRISPR-associated protein"/>
    <property type="match status" value="1"/>
</dbReference>
<reference evidence="2 3" key="1">
    <citation type="submission" date="2014-11" db="EMBL/GenBank/DDBJ databases">
        <title>Whole genome shotgun sequence of Sphingomonas parapaucimobilis NBRC 15100.</title>
        <authorList>
            <person name="Katano-Makiyama Y."/>
            <person name="Hosoyama A."/>
            <person name="Hashimoto M."/>
            <person name="Hosoyama Y."/>
            <person name="Noguchi M."/>
            <person name="Numata M."/>
            <person name="Tsuchikane K."/>
            <person name="Hirakata S."/>
            <person name="Uohara A."/>
            <person name="Shimodaira J."/>
            <person name="Ohji S."/>
            <person name="Ichikawa N."/>
            <person name="Kimura A."/>
            <person name="Yamazoe A."/>
            <person name="Fujita N."/>
        </authorList>
    </citation>
    <scope>NUCLEOTIDE SEQUENCE [LARGE SCALE GENOMIC DNA]</scope>
    <source>
        <strain evidence="2 3">NBRC 15100</strain>
    </source>
</reference>
<gene>
    <name evidence="2" type="ORF">SP5_076_00920</name>
</gene>
<accession>A0A0A1WA40</accession>
<dbReference type="AlphaFoldDB" id="A0A0A1WA40"/>
<proteinExistence type="predicted"/>
<name>A0A0A1WA40_9SPHN</name>
<comment type="caution">
    <text evidence="2">The sequence shown here is derived from an EMBL/GenBank/DDBJ whole genome shotgun (WGS) entry which is preliminary data.</text>
</comment>
<evidence type="ECO:0000256" key="1">
    <source>
        <dbReference type="SAM" id="MobiDB-lite"/>
    </source>
</evidence>
<dbReference type="OrthoDB" id="9795689at2"/>
<dbReference type="InterPro" id="IPR010179">
    <property type="entry name" value="CRISPR-assoc_prot_Cse3"/>
</dbReference>
<protein>
    <submittedName>
        <fullName evidence="2">Putative CRISPR-associated protein</fullName>
    </submittedName>
</protein>
<feature type="compositionally biased region" description="Basic residues" evidence="1">
    <location>
        <begin position="191"/>
        <end position="204"/>
    </location>
</feature>
<dbReference type="Gene3D" id="3.30.70.1210">
    <property type="entry name" value="Crispr-associated protein, domain 2"/>
    <property type="match status" value="1"/>
</dbReference>
<dbReference type="Proteomes" id="UP000032305">
    <property type="component" value="Unassembled WGS sequence"/>
</dbReference>
<evidence type="ECO:0000313" key="3">
    <source>
        <dbReference type="Proteomes" id="UP000032305"/>
    </source>
</evidence>
<dbReference type="eggNOG" id="ENOG502ZCI5">
    <property type="taxonomic scope" value="Bacteria"/>
</dbReference>